<proteinExistence type="predicted"/>
<gene>
    <name evidence="2" type="primary">Necator_chrIII.g13243</name>
    <name evidence="2" type="ORF">RB195_012476</name>
</gene>
<evidence type="ECO:0000313" key="2">
    <source>
        <dbReference type="EMBL" id="KAK6746390.1"/>
    </source>
</evidence>
<feature type="region of interest" description="Disordered" evidence="1">
    <location>
        <begin position="78"/>
        <end position="172"/>
    </location>
</feature>
<evidence type="ECO:0000313" key="3">
    <source>
        <dbReference type="Proteomes" id="UP001303046"/>
    </source>
</evidence>
<feature type="compositionally biased region" description="Low complexity" evidence="1">
    <location>
        <begin position="100"/>
        <end position="110"/>
    </location>
</feature>
<dbReference type="PRINTS" id="PR01217">
    <property type="entry name" value="PRICHEXTENSN"/>
</dbReference>
<name>A0ABR1D794_NECAM</name>
<sequence length="172" mass="17882">MRVATRGCFLARRTFRMVFPKEGEDAVNVHTRSQPNHNRTRNAAAELRAHKYRSEICTALIQLLVLHLIVRQALIFCKGGKQKGTTSETPPKSAPEGRPPGEALPAGATPPAAPAAPPQAPAPPTPAPPAPAPPAAGPPPPAAAPVPPPAPAGDNNYEDLHVGDNPPPPPPP</sequence>
<accession>A0ABR1D794</accession>
<feature type="compositionally biased region" description="Pro residues" evidence="1">
    <location>
        <begin position="111"/>
        <end position="151"/>
    </location>
</feature>
<comment type="caution">
    <text evidence="2">The sequence shown here is derived from an EMBL/GenBank/DDBJ whole genome shotgun (WGS) entry which is preliminary data.</text>
</comment>
<dbReference type="EMBL" id="JAVFWL010000003">
    <property type="protein sequence ID" value="KAK6746390.1"/>
    <property type="molecule type" value="Genomic_DNA"/>
</dbReference>
<protein>
    <submittedName>
        <fullName evidence="2">Uncharacterized protein</fullName>
    </submittedName>
</protein>
<keyword evidence="3" id="KW-1185">Reference proteome</keyword>
<dbReference type="Proteomes" id="UP001303046">
    <property type="component" value="Unassembled WGS sequence"/>
</dbReference>
<organism evidence="2 3">
    <name type="scientific">Necator americanus</name>
    <name type="common">Human hookworm</name>
    <dbReference type="NCBI Taxonomy" id="51031"/>
    <lineage>
        <taxon>Eukaryota</taxon>
        <taxon>Metazoa</taxon>
        <taxon>Ecdysozoa</taxon>
        <taxon>Nematoda</taxon>
        <taxon>Chromadorea</taxon>
        <taxon>Rhabditida</taxon>
        <taxon>Rhabditina</taxon>
        <taxon>Rhabditomorpha</taxon>
        <taxon>Strongyloidea</taxon>
        <taxon>Ancylostomatidae</taxon>
        <taxon>Bunostominae</taxon>
        <taxon>Necator</taxon>
    </lineage>
</organism>
<reference evidence="2 3" key="1">
    <citation type="submission" date="2023-08" db="EMBL/GenBank/DDBJ databases">
        <title>A Necator americanus chromosomal reference genome.</title>
        <authorList>
            <person name="Ilik V."/>
            <person name="Petrzelkova K.J."/>
            <person name="Pardy F."/>
            <person name="Fuh T."/>
            <person name="Niatou-Singa F.S."/>
            <person name="Gouil Q."/>
            <person name="Baker L."/>
            <person name="Ritchie M.E."/>
            <person name="Jex A.R."/>
            <person name="Gazzola D."/>
            <person name="Li H."/>
            <person name="Toshio Fujiwara R."/>
            <person name="Zhan B."/>
            <person name="Aroian R.V."/>
            <person name="Pafco B."/>
            <person name="Schwarz E.M."/>
        </authorList>
    </citation>
    <scope>NUCLEOTIDE SEQUENCE [LARGE SCALE GENOMIC DNA]</scope>
    <source>
        <strain evidence="2 3">Aroian</strain>
        <tissue evidence="2">Whole animal</tissue>
    </source>
</reference>
<evidence type="ECO:0000256" key="1">
    <source>
        <dbReference type="SAM" id="MobiDB-lite"/>
    </source>
</evidence>